<organism evidence="4 5">
    <name type="scientific">Nezara viridula</name>
    <name type="common">Southern green stink bug</name>
    <name type="synonym">Cimex viridulus</name>
    <dbReference type="NCBI Taxonomy" id="85310"/>
    <lineage>
        <taxon>Eukaryota</taxon>
        <taxon>Metazoa</taxon>
        <taxon>Ecdysozoa</taxon>
        <taxon>Arthropoda</taxon>
        <taxon>Hexapoda</taxon>
        <taxon>Insecta</taxon>
        <taxon>Pterygota</taxon>
        <taxon>Neoptera</taxon>
        <taxon>Paraneoptera</taxon>
        <taxon>Hemiptera</taxon>
        <taxon>Heteroptera</taxon>
        <taxon>Panheteroptera</taxon>
        <taxon>Pentatomomorpha</taxon>
        <taxon>Pentatomoidea</taxon>
        <taxon>Pentatomidae</taxon>
        <taxon>Pentatominae</taxon>
        <taxon>Nezara</taxon>
    </lineage>
</organism>
<proteinExistence type="predicted"/>
<dbReference type="PANTHER" id="PTHR45662:SF8">
    <property type="entry name" value="PHOSPHATIDYLINOSITIDE PHOSPHATASE SAC2"/>
    <property type="match status" value="1"/>
</dbReference>
<accession>A0A9P0HLG5</accession>
<reference evidence="4" key="1">
    <citation type="submission" date="2022-01" db="EMBL/GenBank/DDBJ databases">
        <authorList>
            <person name="King R."/>
        </authorList>
    </citation>
    <scope>NUCLEOTIDE SEQUENCE</scope>
</reference>
<dbReference type="PROSITE" id="PS50275">
    <property type="entry name" value="SAC"/>
    <property type="match status" value="1"/>
</dbReference>
<evidence type="ECO:0000256" key="1">
    <source>
        <dbReference type="SAM" id="MobiDB-lite"/>
    </source>
</evidence>
<dbReference type="Pfam" id="PF12456">
    <property type="entry name" value="hSac2"/>
    <property type="match status" value="1"/>
</dbReference>
<dbReference type="GO" id="GO:0046856">
    <property type="term" value="P:phosphatidylinositol dephosphorylation"/>
    <property type="evidence" value="ECO:0007669"/>
    <property type="project" value="TreeGrafter"/>
</dbReference>
<feature type="region of interest" description="Disordered" evidence="1">
    <location>
        <begin position="898"/>
        <end position="934"/>
    </location>
</feature>
<feature type="domain" description="HSac2" evidence="3">
    <location>
        <begin position="660"/>
        <end position="822"/>
    </location>
</feature>
<dbReference type="GO" id="GO:2001135">
    <property type="term" value="P:regulation of endocytic recycling"/>
    <property type="evidence" value="ECO:0007669"/>
    <property type="project" value="TreeGrafter"/>
</dbReference>
<dbReference type="Pfam" id="PF02383">
    <property type="entry name" value="Syja_N"/>
    <property type="match status" value="1"/>
</dbReference>
<dbReference type="InterPro" id="IPR002013">
    <property type="entry name" value="SAC_dom"/>
</dbReference>
<evidence type="ECO:0000313" key="4">
    <source>
        <dbReference type="EMBL" id="CAH1404835.1"/>
    </source>
</evidence>
<dbReference type="Proteomes" id="UP001152798">
    <property type="component" value="Chromosome 6"/>
</dbReference>
<dbReference type="PROSITE" id="PS51791">
    <property type="entry name" value="HSAC2"/>
    <property type="match status" value="1"/>
</dbReference>
<evidence type="ECO:0000259" key="2">
    <source>
        <dbReference type="PROSITE" id="PS50275"/>
    </source>
</evidence>
<dbReference type="EMBL" id="OV725082">
    <property type="protein sequence ID" value="CAH1404835.1"/>
    <property type="molecule type" value="Genomic_DNA"/>
</dbReference>
<dbReference type="AlphaFoldDB" id="A0A9P0HLG5"/>
<dbReference type="PANTHER" id="PTHR45662">
    <property type="entry name" value="PHOSPHATIDYLINOSITIDE PHOSPHATASE SAC1"/>
    <property type="match status" value="1"/>
</dbReference>
<sequence length="1091" mass="121593">MTDPKTIIPEMEVFRTEDFYVLMNSESSLWCNRKTGDISVRPGWELANSGDVECLGVFFGLVGKISFQAESETRLLLIKETEVVGDLPDGRTVIKIRSIAFLYPCGPDVSAAEIGLKSCKKHRAGGCNMFELSQKAPFAKTWGTMKSAANSLKSTTQQAAALASYQVKGSSRKEGKDREKFEKRIIEELSRLFTETDSFYFCLGAPGSRTCDLTNSLQTFHQPGSSTDDRFFWNKHMLKDIYEINNELAKAWILPIIQGYVQIEHCAIHRDMTTFGASHCENLTLAIVSRRSRHRAGTRYKRRGLDEHGNCANYVETEQILSNSSHTVSFVQVRGSVPLFWSQPGFKYRPPPRIDKGESETKLAFEKHMKGEITHYGPVCIINLAEQTGKERVIWEGFTQHVLQFNSDQVIYAVFDFHEHCRGMKFENVSLLLSKLQDVIQEMGFCWKDKDGIICHQNGVFRVNCIDCLDRTNVVQTAIGRSVLEIQLTKLGLLLPEGQLPTSLKSKFQLLWANNGDVISKQYAGTNALKGDYTRTGERKFTGLMKDGMNSANRYLRCVVSDDLEQLSIDLCQGQLSPEGFPPPNINLDLWRRDVKDILSSKVYSYDPLANQLYIGITAFSVARYYLSRFKDVYRQATIDIMQGEAVTEEALEVETDISTANAEHVKLLIEDCKKLLVSDSSLILGAWGLINADPMTGDPTETDMDTILILTKDSYYVADYDDEVDKVVKCQKVSLRDITCFELGQIEVNPSHSGLQIFNKTKGKPTLQCCLRIHYSHDSKVFAHVFRSSHLRFFNNVAILIKGEDEMIESLRAICDAFKIAIEMEQTKDATAVFDIDWKIDPESLLEGGAPQPPPAVRNMTDLQLDSIKSVGSKALSNVTSKFSKLGNTLNPNRVKSSKSVKVCSPSTATPEFSVGSEENTKEDNKGELNNSLSQSESFLPAVGIVMSNVQIDSVDPSDVVITEDKDSALNPPTQLRLRTFSHSSSEVDEKDRLEVCSTDRTTERGSLELAISGLSSSQSENALRSLKSGFSQAAGTVLTSPSAVLSPLTRLAKGVLSSNTQENRKQQSTLAELKENWTAVGCKTRLIAI</sequence>
<name>A0A9P0HLG5_NEZVI</name>
<evidence type="ECO:0008006" key="6">
    <source>
        <dbReference type="Google" id="ProtNLM"/>
    </source>
</evidence>
<evidence type="ECO:0000259" key="3">
    <source>
        <dbReference type="PROSITE" id="PS51791"/>
    </source>
</evidence>
<feature type="domain" description="SAC" evidence="2">
    <location>
        <begin position="208"/>
        <end position="525"/>
    </location>
</feature>
<dbReference type="GO" id="GO:0005769">
    <property type="term" value="C:early endosome"/>
    <property type="evidence" value="ECO:0007669"/>
    <property type="project" value="TreeGrafter"/>
</dbReference>
<gene>
    <name evidence="4" type="ORF">NEZAVI_LOCUS13170</name>
</gene>
<dbReference type="GO" id="GO:0045334">
    <property type="term" value="C:clathrin-coated endocytic vesicle"/>
    <property type="evidence" value="ECO:0007669"/>
    <property type="project" value="TreeGrafter"/>
</dbReference>
<dbReference type="InterPro" id="IPR034753">
    <property type="entry name" value="hSac2"/>
</dbReference>
<dbReference type="InterPro" id="IPR022158">
    <property type="entry name" value="Inositol_phosphatase"/>
</dbReference>
<evidence type="ECO:0000313" key="5">
    <source>
        <dbReference type="Proteomes" id="UP001152798"/>
    </source>
</evidence>
<keyword evidence="5" id="KW-1185">Reference proteome</keyword>
<dbReference type="GO" id="GO:0043812">
    <property type="term" value="F:phosphatidylinositol-4-phosphate phosphatase activity"/>
    <property type="evidence" value="ECO:0007669"/>
    <property type="project" value="TreeGrafter"/>
</dbReference>
<protein>
    <recommendedName>
        <fullName evidence="6">Phosphatidylinositide phosphatase SAC2</fullName>
    </recommendedName>
</protein>
<dbReference type="OrthoDB" id="405996at2759"/>